<feature type="transmembrane region" description="Helical" evidence="1">
    <location>
        <begin position="123"/>
        <end position="141"/>
    </location>
</feature>
<feature type="transmembrane region" description="Helical" evidence="1">
    <location>
        <begin position="16"/>
        <end position="35"/>
    </location>
</feature>
<feature type="transmembrane region" description="Helical" evidence="1">
    <location>
        <begin position="47"/>
        <end position="65"/>
    </location>
</feature>
<proteinExistence type="predicted"/>
<name>A0ABS3YHH3_9BACT</name>
<dbReference type="RefSeq" id="WP_209147261.1">
    <property type="nucleotide sequence ID" value="NZ_JAGHKP010000003.1"/>
</dbReference>
<keyword evidence="1" id="KW-0812">Transmembrane</keyword>
<keyword evidence="3" id="KW-1185">Reference proteome</keyword>
<dbReference type="Gene3D" id="3.90.1720.10">
    <property type="entry name" value="endopeptidase domain like (from Nostoc punctiforme)"/>
    <property type="match status" value="1"/>
</dbReference>
<evidence type="ECO:0000313" key="2">
    <source>
        <dbReference type="EMBL" id="MBO9154142.1"/>
    </source>
</evidence>
<sequence length="301" mass="32704">MLRPTVTNDDNYLSKIIKYIPAEVIAVYTAAAGILKPVGGEAINLSAYKVTVIIILVLTPIWTYFAVIDKPTSLPEEPKPVKRAVFHAIIATISFIVWLFAIGDMLFIAWWCEIKQIKCLYDAKVASLVLILYTGLIVPLLERIVLGKPVPPKPYKRSLIDPTAQKIIDTCGDKFEDHKSDCSGFATAVAKEFGIIFAGNADSIVTQIQGAGWTKLDNGVAAKGKADAGWFVVAGLKSSDHTPPRNNGHVAIVVSGGLAHGKYPTGSWGTLGGEGSLNKTLNYAWNTNDRDNVLYYCRQVP</sequence>
<evidence type="ECO:0008006" key="4">
    <source>
        <dbReference type="Google" id="ProtNLM"/>
    </source>
</evidence>
<dbReference type="EMBL" id="JAGHKP010000003">
    <property type="protein sequence ID" value="MBO9154142.1"/>
    <property type="molecule type" value="Genomic_DNA"/>
</dbReference>
<keyword evidence="1" id="KW-1133">Transmembrane helix</keyword>
<gene>
    <name evidence="2" type="ORF">J7I43_18090</name>
</gene>
<keyword evidence="1" id="KW-0472">Membrane</keyword>
<feature type="transmembrane region" description="Helical" evidence="1">
    <location>
        <begin position="85"/>
        <end position="111"/>
    </location>
</feature>
<dbReference type="Proteomes" id="UP000679126">
    <property type="component" value="Unassembled WGS sequence"/>
</dbReference>
<evidence type="ECO:0000313" key="3">
    <source>
        <dbReference type="Proteomes" id="UP000679126"/>
    </source>
</evidence>
<organism evidence="2 3">
    <name type="scientific">Chitinophaga chungangae</name>
    <dbReference type="NCBI Taxonomy" id="2821488"/>
    <lineage>
        <taxon>Bacteria</taxon>
        <taxon>Pseudomonadati</taxon>
        <taxon>Bacteroidota</taxon>
        <taxon>Chitinophagia</taxon>
        <taxon>Chitinophagales</taxon>
        <taxon>Chitinophagaceae</taxon>
        <taxon>Chitinophaga</taxon>
    </lineage>
</organism>
<evidence type="ECO:0000256" key="1">
    <source>
        <dbReference type="SAM" id="Phobius"/>
    </source>
</evidence>
<comment type="caution">
    <text evidence="2">The sequence shown here is derived from an EMBL/GenBank/DDBJ whole genome shotgun (WGS) entry which is preliminary data.</text>
</comment>
<protein>
    <recommendedName>
        <fullName evidence="4">CHAP domain-containing protein</fullName>
    </recommendedName>
</protein>
<accession>A0ABS3YHH3</accession>
<reference evidence="3" key="1">
    <citation type="submission" date="2021-03" db="EMBL/GenBank/DDBJ databases">
        <title>Assistant Professor.</title>
        <authorList>
            <person name="Huq M.A."/>
        </authorList>
    </citation>
    <scope>NUCLEOTIDE SEQUENCE [LARGE SCALE GENOMIC DNA]</scope>
    <source>
        <strain evidence="3">MAH-28</strain>
    </source>
</reference>